<accession>A0A8S9K727</accession>
<reference evidence="1" key="1">
    <citation type="submission" date="2019-12" db="EMBL/GenBank/DDBJ databases">
        <title>Genome sequencing and annotation of Brassica cretica.</title>
        <authorList>
            <person name="Studholme D.J."/>
            <person name="Sarris P.F."/>
        </authorList>
    </citation>
    <scope>NUCLEOTIDE SEQUENCE</scope>
    <source>
        <strain evidence="1">PFS-102/07</strain>
        <tissue evidence="1">Leaf</tissue>
    </source>
</reference>
<gene>
    <name evidence="1" type="ORF">F2Q70_00038830</name>
</gene>
<evidence type="ECO:0000313" key="1">
    <source>
        <dbReference type="EMBL" id="KAF2589617.1"/>
    </source>
</evidence>
<protein>
    <submittedName>
        <fullName evidence="1">Uncharacterized protein</fullName>
    </submittedName>
</protein>
<comment type="caution">
    <text evidence="1">The sequence shown here is derived from an EMBL/GenBank/DDBJ whole genome shotgun (WGS) entry which is preliminary data.</text>
</comment>
<sequence length="202" mass="22727">MHDNLYTTYKLDRKGLTGKQVSRISTPGRTTKVLIPSTRVRCCRRDQDFRTLVLPLIQPNLPDLPNRSQEQRKNSSELGANYWDQNRIRTISLRERLLKASDNGSWTAKHPLSNSPKGRVGPDALTNSPVRGFGSVQLAEQTSWIEQAVQLACSASWTSPTQRTSELGRACSPTHPFSELYQSACLRPVLEAPPFRIRSNLL</sequence>
<proteinExistence type="predicted"/>
<dbReference type="EMBL" id="QGKY02000190">
    <property type="protein sequence ID" value="KAF2589617.1"/>
    <property type="molecule type" value="Genomic_DNA"/>
</dbReference>
<dbReference type="AlphaFoldDB" id="A0A8S9K727"/>
<name>A0A8S9K727_BRACR</name>
<organism evidence="1">
    <name type="scientific">Brassica cretica</name>
    <name type="common">Mustard</name>
    <dbReference type="NCBI Taxonomy" id="69181"/>
    <lineage>
        <taxon>Eukaryota</taxon>
        <taxon>Viridiplantae</taxon>
        <taxon>Streptophyta</taxon>
        <taxon>Embryophyta</taxon>
        <taxon>Tracheophyta</taxon>
        <taxon>Spermatophyta</taxon>
        <taxon>Magnoliopsida</taxon>
        <taxon>eudicotyledons</taxon>
        <taxon>Gunneridae</taxon>
        <taxon>Pentapetalae</taxon>
        <taxon>rosids</taxon>
        <taxon>malvids</taxon>
        <taxon>Brassicales</taxon>
        <taxon>Brassicaceae</taxon>
        <taxon>Brassiceae</taxon>
        <taxon>Brassica</taxon>
    </lineage>
</organism>